<dbReference type="Gene3D" id="3.40.50.150">
    <property type="entry name" value="Vaccinia Virus protein VP39"/>
    <property type="match status" value="1"/>
</dbReference>
<dbReference type="GO" id="GO:0009234">
    <property type="term" value="P:menaquinone biosynthetic process"/>
    <property type="evidence" value="ECO:0007669"/>
    <property type="project" value="UniProtKB-KW"/>
</dbReference>
<evidence type="ECO:0000313" key="4">
    <source>
        <dbReference type="Proteomes" id="UP000295367"/>
    </source>
</evidence>
<accession>A0A4R3YAN3</accession>
<dbReference type="GO" id="GO:0008168">
    <property type="term" value="F:methyltransferase activity"/>
    <property type="evidence" value="ECO:0007669"/>
    <property type="project" value="UniProtKB-KW"/>
</dbReference>
<dbReference type="EMBL" id="SMCO01000003">
    <property type="protein sequence ID" value="TCV88980.1"/>
    <property type="molecule type" value="Genomic_DNA"/>
</dbReference>
<dbReference type="PANTHER" id="PTHR43591">
    <property type="entry name" value="METHYLTRANSFERASE"/>
    <property type="match status" value="1"/>
</dbReference>
<evidence type="ECO:0000256" key="1">
    <source>
        <dbReference type="ARBA" id="ARBA00022428"/>
    </source>
</evidence>
<dbReference type="RefSeq" id="WP_124945982.1">
    <property type="nucleotide sequence ID" value="NZ_BHVT01000020.1"/>
</dbReference>
<dbReference type="PROSITE" id="PS51608">
    <property type="entry name" value="SAM_MT_UBIE"/>
    <property type="match status" value="1"/>
</dbReference>
<dbReference type="Pfam" id="PF13649">
    <property type="entry name" value="Methyltransf_25"/>
    <property type="match status" value="1"/>
</dbReference>
<sequence>MNDQNRKYKIKETFNVASAGYDKPALRFFRSSAEHLANQMRFEGRERILDVATGTGAVALACAKQLVNGHVTGIDLSDGMLKQASSKAALQHLDNLTFHCMDLEAMPFPPAEFDDAVCGFGIFFMPDMEAALRCIASVIKPGGRIGISSFTGDMMEPMSQKFVDRLQIYGIEMPPLSWKRLDDAEKHQSLFAMAGITQVETRSQQVGYFLTGFDEWWDILWNSGFRGMLSQLSEKELTRFKEDHFAELQSDTSDEGLWLNVEVLISVGIKPN</sequence>
<keyword evidence="3" id="KW-0808">Transferase</keyword>
<name>A0A4R3YAN3_9PROT</name>
<reference evidence="3 4" key="1">
    <citation type="submission" date="2019-03" db="EMBL/GenBank/DDBJ databases">
        <title>Genomic Encyclopedia of Type Strains, Phase IV (KMG-IV): sequencing the most valuable type-strain genomes for metagenomic binning, comparative biology and taxonomic classification.</title>
        <authorList>
            <person name="Goeker M."/>
        </authorList>
    </citation>
    <scope>NUCLEOTIDE SEQUENCE [LARGE SCALE GENOMIC DNA]</scope>
    <source>
        <strain evidence="3 4">DSM 100309</strain>
    </source>
</reference>
<dbReference type="InterPro" id="IPR041698">
    <property type="entry name" value="Methyltransf_25"/>
</dbReference>
<gene>
    <name evidence="3" type="ORF">EDC63_10351</name>
</gene>
<dbReference type="SUPFAM" id="SSF53335">
    <property type="entry name" value="S-adenosyl-L-methionine-dependent methyltransferases"/>
    <property type="match status" value="1"/>
</dbReference>
<dbReference type="CDD" id="cd02440">
    <property type="entry name" value="AdoMet_MTases"/>
    <property type="match status" value="1"/>
</dbReference>
<dbReference type="InterPro" id="IPR029063">
    <property type="entry name" value="SAM-dependent_MTases_sf"/>
</dbReference>
<protein>
    <submittedName>
        <fullName evidence="3">Methyltransferase family protein</fullName>
    </submittedName>
</protein>
<comment type="caution">
    <text evidence="3">The sequence shown here is derived from an EMBL/GenBank/DDBJ whole genome shotgun (WGS) entry which is preliminary data.</text>
</comment>
<organism evidence="3 4">
    <name type="scientific">Sulfurirhabdus autotrophica</name>
    <dbReference type="NCBI Taxonomy" id="1706046"/>
    <lineage>
        <taxon>Bacteria</taxon>
        <taxon>Pseudomonadati</taxon>
        <taxon>Pseudomonadota</taxon>
        <taxon>Betaproteobacteria</taxon>
        <taxon>Nitrosomonadales</taxon>
        <taxon>Sulfuricellaceae</taxon>
        <taxon>Sulfurirhabdus</taxon>
    </lineage>
</organism>
<evidence type="ECO:0000259" key="2">
    <source>
        <dbReference type="Pfam" id="PF13649"/>
    </source>
</evidence>
<dbReference type="AlphaFoldDB" id="A0A4R3YAN3"/>
<keyword evidence="1" id="KW-0474">Menaquinone biosynthesis</keyword>
<keyword evidence="3" id="KW-0489">Methyltransferase</keyword>
<dbReference type="InterPro" id="IPR004033">
    <property type="entry name" value="UbiE/COQ5_MeTrFase"/>
</dbReference>
<dbReference type="Proteomes" id="UP000295367">
    <property type="component" value="Unassembled WGS sequence"/>
</dbReference>
<keyword evidence="4" id="KW-1185">Reference proteome</keyword>
<dbReference type="OrthoDB" id="529208at2"/>
<feature type="domain" description="Methyltransferase" evidence="2">
    <location>
        <begin position="48"/>
        <end position="143"/>
    </location>
</feature>
<evidence type="ECO:0000313" key="3">
    <source>
        <dbReference type="EMBL" id="TCV88980.1"/>
    </source>
</evidence>
<proteinExistence type="predicted"/>
<dbReference type="GO" id="GO:0032259">
    <property type="term" value="P:methylation"/>
    <property type="evidence" value="ECO:0007669"/>
    <property type="project" value="UniProtKB-KW"/>
</dbReference>